<sequence length="504" mass="53586">MPSSSSGPIQGSRSRNRSFRERTVHVRRVKSSAILSASPQIAAAAWPLSMTQPLHVIILAAGAGKRMKSVLPKVLQPIAGQPMLAHVIATARELQPAVIHVVYGHGGDQVRSYFADQPDLLWAEQAQQLGTGHAVAQAMPEVPDAAQVLVLYGDVPLIRAQTLRDLLAQPGRLAVLVADVEDPTGYGRVLRDAEGKVGAIVEQKDADDEQRRVRIINTGIITAESTALRRWLSQLSNSNAQGEYYLTDVFAFAAREFTPAEMALVADAQDAEGANDPWQLSQLERAWQRRAVRALCIQGARVRDPARVDIRGEVIVGSDVMIDVDVILEGKVVLGDGVTIGPFTRLKDVTLGAGTEVRAHCDVEGVVSEGAAQIGPFARLRPGTVLADGVHVGNFVETKKVTLGVGSKANHLTYLGDAVIGSKVNIGAGTITCNYDGVNKSTTTIGDNAFIGSNSSLVAPVQIGEGATIAAGSVITRTAPDGKLTVARARQETIDGWQRPIKKS</sequence>
<evidence type="ECO:0000256" key="15">
    <source>
        <dbReference type="ARBA" id="ARBA00023316"/>
    </source>
</evidence>
<evidence type="ECO:0000256" key="16">
    <source>
        <dbReference type="ARBA" id="ARBA00048247"/>
    </source>
</evidence>
<proteinExistence type="inferred from homology"/>
<evidence type="ECO:0000256" key="12">
    <source>
        <dbReference type="ARBA" id="ARBA00022984"/>
    </source>
</evidence>
<dbReference type="HAMAP" id="MF_01631">
    <property type="entry name" value="GlmU"/>
    <property type="match status" value="1"/>
</dbReference>
<keyword evidence="5" id="KW-0963">Cytoplasm</keyword>
<dbReference type="PANTHER" id="PTHR43584:SF3">
    <property type="entry name" value="BIFUNCTIONAL PROTEIN GLMU"/>
    <property type="match status" value="1"/>
</dbReference>
<dbReference type="InterPro" id="IPR050065">
    <property type="entry name" value="GlmU-like"/>
</dbReference>
<evidence type="ECO:0000256" key="6">
    <source>
        <dbReference type="ARBA" id="ARBA00022679"/>
    </source>
</evidence>
<evidence type="ECO:0000259" key="20">
    <source>
        <dbReference type="Pfam" id="PF25087"/>
    </source>
</evidence>
<evidence type="ECO:0000256" key="13">
    <source>
        <dbReference type="ARBA" id="ARBA00023268"/>
    </source>
</evidence>
<accession>A0AA38XSB2</accession>
<keyword evidence="7" id="KW-0548">Nucleotidyltransferase</keyword>
<evidence type="ECO:0000256" key="10">
    <source>
        <dbReference type="ARBA" id="ARBA00022842"/>
    </source>
</evidence>
<evidence type="ECO:0000256" key="2">
    <source>
        <dbReference type="ARBA" id="ARBA00004496"/>
    </source>
</evidence>
<evidence type="ECO:0000259" key="19">
    <source>
        <dbReference type="Pfam" id="PF12804"/>
    </source>
</evidence>
<keyword evidence="15" id="KW-0961">Cell wall biogenesis/degradation</keyword>
<dbReference type="InterPro" id="IPR056729">
    <property type="entry name" value="GMPPB_C"/>
</dbReference>
<comment type="caution">
    <text evidence="21">The sequence shown here is derived from an EMBL/GenBank/DDBJ whole genome shotgun (WGS) entry which is preliminary data.</text>
</comment>
<evidence type="ECO:0000256" key="3">
    <source>
        <dbReference type="ARBA" id="ARBA00007707"/>
    </source>
</evidence>
<keyword evidence="12" id="KW-0573">Peptidoglycan synthesis</keyword>
<feature type="compositionally biased region" description="Low complexity" evidence="18">
    <location>
        <begin position="1"/>
        <end position="13"/>
    </location>
</feature>
<evidence type="ECO:0000256" key="1">
    <source>
        <dbReference type="ARBA" id="ARBA00001946"/>
    </source>
</evidence>
<keyword evidence="9" id="KW-0677">Repeat</keyword>
<feature type="domain" description="Mannose-1-phosphate guanyltransferase C-terminal" evidence="20">
    <location>
        <begin position="310"/>
        <end position="396"/>
    </location>
</feature>
<dbReference type="PANTHER" id="PTHR43584">
    <property type="entry name" value="NUCLEOTIDYL TRANSFERASE"/>
    <property type="match status" value="1"/>
</dbReference>
<comment type="catalytic activity">
    <reaction evidence="16">
        <text>alpha-D-glucosamine 1-phosphate + acetyl-CoA = N-acetyl-alpha-D-glucosamine 1-phosphate + CoA + H(+)</text>
        <dbReference type="Rhea" id="RHEA:13725"/>
        <dbReference type="ChEBI" id="CHEBI:15378"/>
        <dbReference type="ChEBI" id="CHEBI:57287"/>
        <dbReference type="ChEBI" id="CHEBI:57288"/>
        <dbReference type="ChEBI" id="CHEBI:57776"/>
        <dbReference type="ChEBI" id="CHEBI:58516"/>
        <dbReference type="EC" id="2.3.1.157"/>
    </reaction>
</comment>
<feature type="domain" description="MobA-like NTP transferase" evidence="19">
    <location>
        <begin position="56"/>
        <end position="180"/>
    </location>
</feature>
<dbReference type="AlphaFoldDB" id="A0AA38XSB2"/>
<dbReference type="SUPFAM" id="SSF51161">
    <property type="entry name" value="Trimeric LpxA-like enzymes"/>
    <property type="match status" value="1"/>
</dbReference>
<dbReference type="GO" id="GO:0005737">
    <property type="term" value="C:cytoplasm"/>
    <property type="evidence" value="ECO:0007669"/>
    <property type="project" value="UniProtKB-SubCell"/>
</dbReference>
<dbReference type="InterPro" id="IPR025877">
    <property type="entry name" value="MobA-like_NTP_Trfase"/>
</dbReference>
<evidence type="ECO:0000256" key="9">
    <source>
        <dbReference type="ARBA" id="ARBA00022737"/>
    </source>
</evidence>
<evidence type="ECO:0000256" key="18">
    <source>
        <dbReference type="SAM" id="MobiDB-lite"/>
    </source>
</evidence>
<comment type="similarity">
    <text evidence="3">In the C-terminal section; belongs to the transferase hexapeptide repeat family.</text>
</comment>
<keyword evidence="14" id="KW-0012">Acyltransferase</keyword>
<gene>
    <name evidence="21" type="ORF">H2204_012426</name>
</gene>
<dbReference type="CDD" id="cd02540">
    <property type="entry name" value="GT2_GlmU_N_bac"/>
    <property type="match status" value="1"/>
</dbReference>
<keyword evidence="8" id="KW-0479">Metal-binding</keyword>
<protein>
    <recommendedName>
        <fullName evidence="22">Glucosamine-1-phosphate N-acetyltransferase</fullName>
    </recommendedName>
</protein>
<evidence type="ECO:0000256" key="11">
    <source>
        <dbReference type="ARBA" id="ARBA00022960"/>
    </source>
</evidence>
<comment type="similarity">
    <text evidence="4">In the N-terminal section; belongs to the N-acetylglucosamine-1-phosphate uridyltransferase family.</text>
</comment>
<dbReference type="EMBL" id="JAPDRN010000128">
    <property type="protein sequence ID" value="KAJ9620001.1"/>
    <property type="molecule type" value="Genomic_DNA"/>
</dbReference>
<evidence type="ECO:0000256" key="17">
    <source>
        <dbReference type="ARBA" id="ARBA00048493"/>
    </source>
</evidence>
<dbReference type="InterPro" id="IPR011004">
    <property type="entry name" value="Trimer_LpxA-like_sf"/>
</dbReference>
<keyword evidence="6" id="KW-0808">Transferase</keyword>
<dbReference type="SUPFAM" id="SSF53448">
    <property type="entry name" value="Nucleotide-diphospho-sugar transferases"/>
    <property type="match status" value="1"/>
</dbReference>
<evidence type="ECO:0000256" key="4">
    <source>
        <dbReference type="ARBA" id="ARBA00007947"/>
    </source>
</evidence>
<dbReference type="Gene3D" id="2.160.10.10">
    <property type="entry name" value="Hexapeptide repeat proteins"/>
    <property type="match status" value="1"/>
</dbReference>
<evidence type="ECO:0000256" key="14">
    <source>
        <dbReference type="ARBA" id="ARBA00023315"/>
    </source>
</evidence>
<dbReference type="InterPro" id="IPR001451">
    <property type="entry name" value="Hexapep"/>
</dbReference>
<organism evidence="21">
    <name type="scientific">Knufia peltigerae</name>
    <dbReference type="NCBI Taxonomy" id="1002370"/>
    <lineage>
        <taxon>Eukaryota</taxon>
        <taxon>Fungi</taxon>
        <taxon>Dikarya</taxon>
        <taxon>Ascomycota</taxon>
        <taxon>Pezizomycotina</taxon>
        <taxon>Eurotiomycetes</taxon>
        <taxon>Chaetothyriomycetidae</taxon>
        <taxon>Chaetothyriales</taxon>
        <taxon>Trichomeriaceae</taxon>
        <taxon>Knufia</taxon>
    </lineage>
</organism>
<dbReference type="GO" id="GO:0006048">
    <property type="term" value="P:UDP-N-acetylglucosamine biosynthetic process"/>
    <property type="evidence" value="ECO:0007669"/>
    <property type="project" value="InterPro"/>
</dbReference>
<dbReference type="GO" id="GO:0019134">
    <property type="term" value="F:glucosamine-1-phosphate N-acetyltransferase activity"/>
    <property type="evidence" value="ECO:0007669"/>
    <property type="project" value="UniProtKB-EC"/>
</dbReference>
<evidence type="ECO:0000256" key="7">
    <source>
        <dbReference type="ARBA" id="ARBA00022695"/>
    </source>
</evidence>
<reference evidence="21" key="1">
    <citation type="submission" date="2022-10" db="EMBL/GenBank/DDBJ databases">
        <title>Culturing micro-colonial fungi from biological soil crusts in the Mojave desert and describing Neophaeococcomyces mojavensis, and introducing the new genera and species Taxawa tesnikishii.</title>
        <authorList>
            <person name="Kurbessoian T."/>
            <person name="Stajich J.E."/>
        </authorList>
    </citation>
    <scope>NUCLEOTIDE SEQUENCE</scope>
    <source>
        <strain evidence="21">TK_35</strain>
    </source>
</reference>
<evidence type="ECO:0000256" key="5">
    <source>
        <dbReference type="ARBA" id="ARBA00022490"/>
    </source>
</evidence>
<evidence type="ECO:0000256" key="8">
    <source>
        <dbReference type="ARBA" id="ARBA00022723"/>
    </source>
</evidence>
<name>A0AA38XSB2_9EURO</name>
<evidence type="ECO:0008006" key="22">
    <source>
        <dbReference type="Google" id="ProtNLM"/>
    </source>
</evidence>
<dbReference type="InterPro" id="IPR005882">
    <property type="entry name" value="Bifunctional_GlmU"/>
</dbReference>
<feature type="region of interest" description="Disordered" evidence="18">
    <location>
        <begin position="1"/>
        <end position="21"/>
    </location>
</feature>
<dbReference type="GO" id="GO:0000287">
    <property type="term" value="F:magnesium ion binding"/>
    <property type="evidence" value="ECO:0007669"/>
    <property type="project" value="InterPro"/>
</dbReference>
<dbReference type="Pfam" id="PF25087">
    <property type="entry name" value="GMPPB_C"/>
    <property type="match status" value="1"/>
</dbReference>
<dbReference type="GO" id="GO:0003977">
    <property type="term" value="F:UDP-N-acetylglucosamine diphosphorylase activity"/>
    <property type="evidence" value="ECO:0007669"/>
    <property type="project" value="UniProtKB-EC"/>
</dbReference>
<keyword evidence="11" id="KW-0133">Cell shape</keyword>
<dbReference type="Gene3D" id="3.90.550.10">
    <property type="entry name" value="Spore Coat Polysaccharide Biosynthesis Protein SpsA, Chain A"/>
    <property type="match status" value="1"/>
</dbReference>
<dbReference type="GO" id="GO:0071555">
    <property type="term" value="P:cell wall organization"/>
    <property type="evidence" value="ECO:0007669"/>
    <property type="project" value="UniProtKB-KW"/>
</dbReference>
<keyword evidence="13" id="KW-0511">Multifunctional enzyme</keyword>
<dbReference type="InterPro" id="IPR029044">
    <property type="entry name" value="Nucleotide-diphossugar_trans"/>
</dbReference>
<dbReference type="Pfam" id="PF00132">
    <property type="entry name" value="Hexapep"/>
    <property type="match status" value="1"/>
</dbReference>
<evidence type="ECO:0000313" key="21">
    <source>
        <dbReference type="EMBL" id="KAJ9620001.1"/>
    </source>
</evidence>
<dbReference type="GO" id="GO:0000902">
    <property type="term" value="P:cell morphogenesis"/>
    <property type="evidence" value="ECO:0007669"/>
    <property type="project" value="InterPro"/>
</dbReference>
<dbReference type="CDD" id="cd03353">
    <property type="entry name" value="LbH_GlmU_C"/>
    <property type="match status" value="1"/>
</dbReference>
<dbReference type="Pfam" id="PF12804">
    <property type="entry name" value="NTP_transf_3"/>
    <property type="match status" value="1"/>
</dbReference>
<comment type="catalytic activity">
    <reaction evidence="17">
        <text>N-acetyl-alpha-D-glucosamine 1-phosphate + UTP + H(+) = UDP-N-acetyl-alpha-D-glucosamine + diphosphate</text>
        <dbReference type="Rhea" id="RHEA:13509"/>
        <dbReference type="ChEBI" id="CHEBI:15378"/>
        <dbReference type="ChEBI" id="CHEBI:33019"/>
        <dbReference type="ChEBI" id="CHEBI:46398"/>
        <dbReference type="ChEBI" id="CHEBI:57705"/>
        <dbReference type="ChEBI" id="CHEBI:57776"/>
        <dbReference type="EC" id="2.7.7.23"/>
    </reaction>
</comment>
<keyword evidence="10" id="KW-0460">Magnesium</keyword>
<dbReference type="GO" id="GO:0008360">
    <property type="term" value="P:regulation of cell shape"/>
    <property type="evidence" value="ECO:0007669"/>
    <property type="project" value="UniProtKB-KW"/>
</dbReference>
<dbReference type="InterPro" id="IPR038009">
    <property type="entry name" value="GlmU_C_LbH"/>
</dbReference>
<comment type="cofactor">
    <cofactor evidence="1">
        <name>Mg(2+)</name>
        <dbReference type="ChEBI" id="CHEBI:18420"/>
    </cofactor>
</comment>
<dbReference type="NCBIfam" id="TIGR01173">
    <property type="entry name" value="glmU"/>
    <property type="match status" value="1"/>
</dbReference>
<comment type="subcellular location">
    <subcellularLocation>
        <location evidence="2">Cytoplasm</location>
    </subcellularLocation>
</comment>